<dbReference type="InterPro" id="IPR038765">
    <property type="entry name" value="Papain-like_cys_pep_sf"/>
</dbReference>
<dbReference type="InterPro" id="IPR007921">
    <property type="entry name" value="CHAP_dom"/>
</dbReference>
<sequence length="223" mass="24258">MTLPSMASSLASSLSAGSLKQSGRGSMRYGNRPQALILSLFALMIFLLPLDASASSKGTKSGPFIPSFTKPIPGLVADPGIKLPRNRYWSCVPFVKASSSIALSGDGWQWWNNAEGRYDRGQTPRPGSVLVFKKQKGLSRGHVAVVRQVIDKRTVLIDHANWGQGSAKGRIEIAVRVRDVSKKNDWSATRVWYGPINSLGSTSYPTYGFIYPTSGHTTRTASR</sequence>
<dbReference type="STRING" id="269796.Rru_A2461"/>
<dbReference type="PhylomeDB" id="Q2RRI4"/>
<dbReference type="Proteomes" id="UP000001929">
    <property type="component" value="Chromosome"/>
</dbReference>
<evidence type="ECO:0000259" key="1">
    <source>
        <dbReference type="PROSITE" id="PS50911"/>
    </source>
</evidence>
<organism evidence="2 3">
    <name type="scientific">Rhodospirillum rubrum (strain ATCC 11170 / ATH 1.1.1 / DSM 467 / LMG 4362 / NCIMB 8255 / S1)</name>
    <dbReference type="NCBI Taxonomy" id="269796"/>
    <lineage>
        <taxon>Bacteria</taxon>
        <taxon>Pseudomonadati</taxon>
        <taxon>Pseudomonadota</taxon>
        <taxon>Alphaproteobacteria</taxon>
        <taxon>Rhodospirillales</taxon>
        <taxon>Rhodospirillaceae</taxon>
        <taxon>Rhodospirillum</taxon>
    </lineage>
</organism>
<evidence type="ECO:0000313" key="3">
    <source>
        <dbReference type="Proteomes" id="UP000001929"/>
    </source>
</evidence>
<dbReference type="SUPFAM" id="SSF54001">
    <property type="entry name" value="Cysteine proteinases"/>
    <property type="match status" value="1"/>
</dbReference>
<dbReference type="PROSITE" id="PS50911">
    <property type="entry name" value="CHAP"/>
    <property type="match status" value="1"/>
</dbReference>
<reference evidence="2 3" key="1">
    <citation type="journal article" date="2011" name="Stand. Genomic Sci.">
        <title>Complete genome sequence of Rhodospirillum rubrum type strain (S1).</title>
        <authorList>
            <person name="Munk A.C."/>
            <person name="Copeland A."/>
            <person name="Lucas S."/>
            <person name="Lapidus A."/>
            <person name="Del Rio T.G."/>
            <person name="Barry K."/>
            <person name="Detter J.C."/>
            <person name="Hammon N."/>
            <person name="Israni S."/>
            <person name="Pitluck S."/>
            <person name="Brettin T."/>
            <person name="Bruce D."/>
            <person name="Han C."/>
            <person name="Tapia R."/>
            <person name="Gilna P."/>
            <person name="Schmutz J."/>
            <person name="Larimer F."/>
            <person name="Land M."/>
            <person name="Kyrpides N.C."/>
            <person name="Mavromatis K."/>
            <person name="Richardson P."/>
            <person name="Rohde M."/>
            <person name="Goker M."/>
            <person name="Klenk H.P."/>
            <person name="Zhang Y."/>
            <person name="Roberts G.P."/>
            <person name="Reslewic S."/>
            <person name="Schwartz D.C."/>
        </authorList>
    </citation>
    <scope>NUCLEOTIDE SEQUENCE [LARGE SCALE GENOMIC DNA]</scope>
    <source>
        <strain evidence="3">ATCC 11170 / ATH 1.1.1 / DSM 467 / LMG 4362 / NCIMB 8255 / S1</strain>
    </source>
</reference>
<feature type="domain" description="Peptidase C51" evidence="1">
    <location>
        <begin position="66"/>
        <end position="190"/>
    </location>
</feature>
<dbReference type="eggNOG" id="COG3942">
    <property type="taxonomic scope" value="Bacteria"/>
</dbReference>
<proteinExistence type="predicted"/>
<dbReference type="AlphaFoldDB" id="Q2RRI4"/>
<gene>
    <name evidence="2" type="ordered locus">Rru_A2461</name>
</gene>
<dbReference type="Gene3D" id="3.90.1720.10">
    <property type="entry name" value="endopeptidase domain like (from Nostoc punctiforme)"/>
    <property type="match status" value="1"/>
</dbReference>
<keyword evidence="3" id="KW-1185">Reference proteome</keyword>
<evidence type="ECO:0000313" key="2">
    <source>
        <dbReference type="EMBL" id="ABC23261.1"/>
    </source>
</evidence>
<dbReference type="HOGENOM" id="CLU_1239355_0_0_5"/>
<dbReference type="EnsemblBacteria" id="ABC23261">
    <property type="protein sequence ID" value="ABC23261"/>
    <property type="gene ID" value="Rru_A2461"/>
</dbReference>
<accession>Q2RRI4</accession>
<dbReference type="PATRIC" id="fig|269796.9.peg.2565"/>
<dbReference type="EMBL" id="CP000230">
    <property type="protein sequence ID" value="ABC23261.1"/>
    <property type="molecule type" value="Genomic_DNA"/>
</dbReference>
<dbReference type="KEGG" id="rru:Rru_A2461"/>
<name>Q2RRI4_RHORT</name>
<dbReference type="Pfam" id="PF05257">
    <property type="entry name" value="CHAP"/>
    <property type="match status" value="1"/>
</dbReference>
<protein>
    <submittedName>
        <fullName evidence="2">CHAP</fullName>
    </submittedName>
</protein>